<feature type="domain" description="3-hydroxyacyl-CoA dehydrogenase C-terminal" evidence="15">
    <location>
        <begin position="185"/>
        <end position="280"/>
    </location>
</feature>
<dbReference type="InterPro" id="IPR006176">
    <property type="entry name" value="3-OHacyl-CoA_DH_NAD-bd"/>
</dbReference>
<evidence type="ECO:0000256" key="13">
    <source>
        <dbReference type="ARBA" id="ARBA00023239"/>
    </source>
</evidence>
<reference evidence="17 19" key="2">
    <citation type="journal article" date="2011" name="Nucleic Acids Res.">
        <title>Insights into the evolution of Archaea and eukaryotic protein modifier systems revealed by the genome of a novel archaeal group.</title>
        <authorList>
            <person name="Nunoura T."/>
            <person name="Takaki Y."/>
            <person name="Kakuta J."/>
            <person name="Nishi S."/>
            <person name="Sugahara J."/>
            <person name="Kazama H."/>
            <person name="Chee G."/>
            <person name="Hattori M."/>
            <person name="Kanai A."/>
            <person name="Atomi H."/>
            <person name="Takai K."/>
            <person name="Takami H."/>
        </authorList>
    </citation>
    <scope>NUCLEOTIDE SEQUENCE [LARGE SCALE GENOMIC DNA]</scope>
</reference>
<evidence type="ECO:0000256" key="4">
    <source>
        <dbReference type="ARBA" id="ARBA00008750"/>
    </source>
</evidence>
<keyword evidence="7" id="KW-0276">Fatty acid metabolism</keyword>
<dbReference type="InterPro" id="IPR006108">
    <property type="entry name" value="3HC_DH_C"/>
</dbReference>
<dbReference type="Gene3D" id="3.90.226.10">
    <property type="entry name" value="2-enoyl-CoA Hydratase, Chain A, domain 1"/>
    <property type="match status" value="1"/>
</dbReference>
<evidence type="ECO:0000256" key="14">
    <source>
        <dbReference type="ARBA" id="ARBA00023268"/>
    </source>
</evidence>
<dbReference type="GO" id="GO:0070403">
    <property type="term" value="F:NAD+ binding"/>
    <property type="evidence" value="ECO:0007669"/>
    <property type="project" value="InterPro"/>
</dbReference>
<dbReference type="EC" id="4.2.1.17" evidence="17"/>
<dbReference type="InterPro" id="IPR036291">
    <property type="entry name" value="NAD(P)-bd_dom_sf"/>
</dbReference>
<dbReference type="EMBL" id="AP011883">
    <property type="protein sequence ID" value="BAJ49103.1"/>
    <property type="molecule type" value="Genomic_DNA"/>
</dbReference>
<dbReference type="Gene3D" id="3.40.50.720">
    <property type="entry name" value="NAD(P)-binding Rossmann-like Domain"/>
    <property type="match status" value="1"/>
</dbReference>
<protein>
    <submittedName>
        <fullName evidence="17">Enoyl-CoA hydratase</fullName>
        <ecNumber evidence="17">4.2.1.17</ecNumber>
    </submittedName>
</protein>
<dbReference type="PANTHER" id="PTHR23309:SF49">
    <property type="entry name" value="PEROXISOMAL BIFUNCTIONAL ENZYME"/>
    <property type="match status" value="1"/>
</dbReference>
<evidence type="ECO:0000259" key="15">
    <source>
        <dbReference type="Pfam" id="PF00725"/>
    </source>
</evidence>
<name>E6N4D4_CALS0</name>
<dbReference type="SUPFAM" id="SSF48179">
    <property type="entry name" value="6-phosphogluconate dehydrogenase C-terminal domain-like"/>
    <property type="match status" value="2"/>
</dbReference>
<comment type="similarity">
    <text evidence="5">Belongs to the 3-hydroxyacyl-CoA dehydrogenase family.</text>
</comment>
<comment type="subunit">
    <text evidence="6">Monomer.</text>
</comment>
<dbReference type="Proteomes" id="UP000008120">
    <property type="component" value="Chromosome"/>
</dbReference>
<comment type="pathway">
    <text evidence="2">Lipid metabolism; fatty acid beta-oxidation.</text>
</comment>
<evidence type="ECO:0000256" key="11">
    <source>
        <dbReference type="ARBA" id="ARBA00023140"/>
    </source>
</evidence>
<dbReference type="GO" id="GO:0016853">
    <property type="term" value="F:isomerase activity"/>
    <property type="evidence" value="ECO:0007669"/>
    <property type="project" value="UniProtKB-KW"/>
</dbReference>
<evidence type="ECO:0000256" key="8">
    <source>
        <dbReference type="ARBA" id="ARBA00023002"/>
    </source>
</evidence>
<evidence type="ECO:0000256" key="6">
    <source>
        <dbReference type="ARBA" id="ARBA00011245"/>
    </source>
</evidence>
<feature type="domain" description="3-hydroxyacyl-CoA dehydrogenase C-terminal" evidence="15">
    <location>
        <begin position="303"/>
        <end position="392"/>
    </location>
</feature>
<dbReference type="SUPFAM" id="SSF51735">
    <property type="entry name" value="NAD(P)-binding Rossmann-fold domains"/>
    <property type="match status" value="1"/>
</dbReference>
<dbReference type="FunFam" id="3.40.50.720:FF:000009">
    <property type="entry name" value="Fatty oxidation complex, alpha subunit"/>
    <property type="match status" value="1"/>
</dbReference>
<keyword evidence="13 17" id="KW-0456">Lyase</keyword>
<evidence type="ECO:0000256" key="1">
    <source>
        <dbReference type="ARBA" id="ARBA00004275"/>
    </source>
</evidence>
<comment type="subcellular location">
    <subcellularLocation>
        <location evidence="1">Peroxisome</location>
    </subcellularLocation>
</comment>
<evidence type="ECO:0000256" key="9">
    <source>
        <dbReference type="ARBA" id="ARBA00023027"/>
    </source>
</evidence>
<dbReference type="InterPro" id="IPR001753">
    <property type="entry name" value="Enoyl-CoA_hydra/iso"/>
</dbReference>
<dbReference type="InterPro" id="IPR008927">
    <property type="entry name" value="6-PGluconate_DH-like_C_sf"/>
</dbReference>
<evidence type="ECO:0000256" key="2">
    <source>
        <dbReference type="ARBA" id="ARBA00005005"/>
    </source>
</evidence>
<evidence type="ECO:0000256" key="7">
    <source>
        <dbReference type="ARBA" id="ARBA00022832"/>
    </source>
</evidence>
<dbReference type="UniPathway" id="UPA00659"/>
<organism evidence="17 19">
    <name type="scientific">Caldiarchaeum subterraneum</name>
    <dbReference type="NCBI Taxonomy" id="311458"/>
    <lineage>
        <taxon>Archaea</taxon>
        <taxon>Nitrososphaerota</taxon>
        <taxon>Candidatus Caldarchaeales</taxon>
        <taxon>Candidatus Caldarchaeaceae</taxon>
        <taxon>Candidatus Caldarchaeum</taxon>
    </lineage>
</organism>
<dbReference type="EMBL" id="AP011829">
    <property type="protein sequence ID" value="BAJ47153.1"/>
    <property type="molecule type" value="Genomic_DNA"/>
</dbReference>
<evidence type="ECO:0000313" key="17">
    <source>
        <dbReference type="EMBL" id="BAJ47153.1"/>
    </source>
</evidence>
<dbReference type="FunFam" id="3.90.226.10:FF:000009">
    <property type="entry name" value="Carnitinyl-CoA dehydratase"/>
    <property type="match status" value="1"/>
</dbReference>
<evidence type="ECO:0000256" key="12">
    <source>
        <dbReference type="ARBA" id="ARBA00023235"/>
    </source>
</evidence>
<dbReference type="Pfam" id="PF00378">
    <property type="entry name" value="ECH_1"/>
    <property type="match status" value="1"/>
</dbReference>
<feature type="domain" description="3-hydroxyacyl-CoA dehydrogenase NAD binding" evidence="16">
    <location>
        <begin position="3"/>
        <end position="182"/>
    </location>
</feature>
<dbReference type="SUPFAM" id="SSF52096">
    <property type="entry name" value="ClpP/crotonase"/>
    <property type="match status" value="1"/>
</dbReference>
<dbReference type="Pfam" id="PF02737">
    <property type="entry name" value="3HCDH_N"/>
    <property type="match status" value="1"/>
</dbReference>
<keyword evidence="14" id="KW-0511">Multifunctional enzyme</keyword>
<dbReference type="PANTHER" id="PTHR23309">
    <property type="entry name" value="3-HYDROXYACYL-COA DEHYROGENASE"/>
    <property type="match status" value="1"/>
</dbReference>
<dbReference type="InterPro" id="IPR029045">
    <property type="entry name" value="ClpP/crotonase-like_dom_sf"/>
</dbReference>
<dbReference type="Pfam" id="PF00725">
    <property type="entry name" value="3HCDH"/>
    <property type="match status" value="2"/>
</dbReference>
<evidence type="ECO:0000256" key="10">
    <source>
        <dbReference type="ARBA" id="ARBA00023098"/>
    </source>
</evidence>
<dbReference type="GO" id="GO:0003857">
    <property type="term" value="F:(3S)-3-hydroxyacyl-CoA dehydrogenase (NAD+) activity"/>
    <property type="evidence" value="ECO:0007669"/>
    <property type="project" value="TreeGrafter"/>
</dbReference>
<dbReference type="InterPro" id="IPR006180">
    <property type="entry name" value="3-OHacyl-CoA_DH_CS"/>
</dbReference>
<evidence type="ECO:0000313" key="18">
    <source>
        <dbReference type="EMBL" id="BAJ49103.1"/>
    </source>
</evidence>
<dbReference type="GO" id="GO:0006635">
    <property type="term" value="P:fatty acid beta-oxidation"/>
    <property type="evidence" value="ECO:0007669"/>
    <property type="project" value="UniProtKB-UniPathway"/>
</dbReference>
<dbReference type="AlphaFoldDB" id="E6N4D4"/>
<keyword evidence="10" id="KW-0443">Lipid metabolism</keyword>
<dbReference type="GO" id="GO:0004300">
    <property type="term" value="F:enoyl-CoA hydratase activity"/>
    <property type="evidence" value="ECO:0007669"/>
    <property type="project" value="UniProtKB-EC"/>
</dbReference>
<evidence type="ECO:0000256" key="3">
    <source>
        <dbReference type="ARBA" id="ARBA00005254"/>
    </source>
</evidence>
<keyword evidence="8" id="KW-0560">Oxidoreductase</keyword>
<keyword evidence="11" id="KW-0576">Peroxisome</keyword>
<sequence length="657" mass="71800">MKMVVVGAGVMGHGIAEVAALAGFDVVMVDVAEEFLAKGLEKIRWSLEKFVEKKRITKEAADAAFSRIRTSTNLAEAVVDTDLVIEAAPEDIKIKKNIFQVLSQNAPAHAILATNTSTLPITEIASATNRPEKVVGMHFFNPPPLMPLLEVIAGEKTSQETLAKAVEIGKKMGKTVIICRKDVPGFIVNRILTPLLNHSCQLVEDGVYTVAEIDSALRYRLGLPMGAFELADYTGIDVIVLASKSIKERDPNTPPVCSQFQRLYEKGNYGLKSGKGFYEYRGGVYERPSIPREAGEKVDLVELMAPAINSAAWIVRNGVASLDDVETGVKLGLGWPKGVFQYADELGLDKVAAALTKAAERYGDFYRPDPLIMELVNQGKLGVKTGAGFYTYAAAETGYTEILVERKPPVTKIILNRPHRLNTITPRMIEELMDALLKAWSDSETRVVVLRGAGERAFSAGADVTAFTEIKTRQDAEKFLRAFQECINIMESMPKAVIAAIDGYALGGGCELIQGCDIRIATDRSEFGQPEINLGLIPGAGGTQRLPRLIGVAKALELTLLGNRISAEEAYRIGLVNKVVKPENLEQEVQSLAEKLASQPPLAVRAAKQLIYMTREAPLSKGLAMERMFFADLLFTKDFMEGISAFFAKRKPEFKGE</sequence>
<dbReference type="CDD" id="cd06558">
    <property type="entry name" value="crotonase-like"/>
    <property type="match status" value="1"/>
</dbReference>
<evidence type="ECO:0000256" key="5">
    <source>
        <dbReference type="ARBA" id="ARBA00009463"/>
    </source>
</evidence>
<evidence type="ECO:0000259" key="16">
    <source>
        <dbReference type="Pfam" id="PF02737"/>
    </source>
</evidence>
<comment type="similarity">
    <text evidence="3">Belongs to the enoyl-CoA hydratase/isomerase family.</text>
</comment>
<evidence type="ECO:0000313" key="19">
    <source>
        <dbReference type="Proteomes" id="UP000008120"/>
    </source>
</evidence>
<dbReference type="InterPro" id="IPR013328">
    <property type="entry name" value="6PGD_dom2"/>
</dbReference>
<comment type="similarity">
    <text evidence="4">In the N-terminal section; belongs to the enoyl-CoA hydratase/isomerase family.</text>
</comment>
<reference evidence="17 19" key="1">
    <citation type="journal article" date="2005" name="Environ. Microbiol.">
        <title>Genetic and functional properties of uncultivated thermophilic crenarchaeotes from a subsurface gold mine as revealed by analysis of genome fragments.</title>
        <authorList>
            <person name="Nunoura T."/>
            <person name="Hirayama H."/>
            <person name="Takami H."/>
            <person name="Oida H."/>
            <person name="Nishi S."/>
            <person name="Shimamura S."/>
            <person name="Suzuki Y."/>
            <person name="Inagaki F."/>
            <person name="Takai K."/>
            <person name="Nealson K.H."/>
            <person name="Horikoshi K."/>
        </authorList>
    </citation>
    <scope>NUCLEOTIDE SEQUENCE [LARGE SCALE GENOMIC DNA]</scope>
</reference>
<accession>E6N4D4</accession>
<dbReference type="PROSITE" id="PS00067">
    <property type="entry name" value="3HCDH"/>
    <property type="match status" value="1"/>
</dbReference>
<gene>
    <name evidence="17" type="ORF">HGMM_F42C08C04</name>
    <name evidence="18" type="ORF">HGMM_F43G04C04</name>
</gene>
<keyword evidence="12" id="KW-0413">Isomerase</keyword>
<dbReference type="FunFam" id="1.10.12.10:FF:000001">
    <property type="entry name" value="Probable enoyl-CoA hydratase, mitochondrial"/>
    <property type="match status" value="1"/>
</dbReference>
<proteinExistence type="inferred from homology"/>
<keyword evidence="9" id="KW-0520">NAD</keyword>
<dbReference type="Gene3D" id="1.10.1040.10">
    <property type="entry name" value="N-(1-d-carboxylethyl)-l-norvaline Dehydrogenase, domain 2"/>
    <property type="match status" value="2"/>
</dbReference>